<sequence length="261" mass="28688">MAKQMQTTAAMAVVKLLLTIFNLIFWLVGIALLAVGIWGIFELKYYLELSDTDYSNVEYVLIGTGSFMIAAGIIGCCATVKNIAWLLQLYGVMVFVIFVALLAAGISGFVYRNPLEEGFKKGLNSKLKTYEGRKDPPDSYIDKLQENLFCCGSKNFTDWLQPDISWSKTHPDLDEVPASCCNSTVDAEMCDSAEGDIPVRTDNGTLLAYSEGCYEKVTGFLDNKMAIIGGSALGFAFFQLIGIVLAFGLAKLINTNKYEMM</sequence>
<evidence type="ECO:0000256" key="1">
    <source>
        <dbReference type="ARBA" id="ARBA00004141"/>
    </source>
</evidence>
<dbReference type="SUPFAM" id="SSF48652">
    <property type="entry name" value="Tetraspanin"/>
    <property type="match status" value="1"/>
</dbReference>
<evidence type="ECO:0000313" key="8">
    <source>
        <dbReference type="Proteomes" id="UP000887568"/>
    </source>
</evidence>
<feature type="transmembrane region" description="Helical" evidence="6">
    <location>
        <begin position="12"/>
        <end position="39"/>
    </location>
</feature>
<accession>A0A913ZE67</accession>
<dbReference type="EnsemblMetazoa" id="XM_038194154.1">
    <property type="protein sequence ID" value="XP_038050082.1"/>
    <property type="gene ID" value="LOC119723479"/>
</dbReference>
<reference evidence="7" key="1">
    <citation type="submission" date="2022-11" db="UniProtKB">
        <authorList>
            <consortium name="EnsemblMetazoa"/>
        </authorList>
    </citation>
    <scope>IDENTIFICATION</scope>
</reference>
<dbReference type="GeneID" id="119723479"/>
<evidence type="ECO:0000256" key="6">
    <source>
        <dbReference type="RuleBase" id="RU361218"/>
    </source>
</evidence>
<dbReference type="PANTHER" id="PTHR19282:SF252">
    <property type="entry name" value="TETRASPANIN"/>
    <property type="match status" value="1"/>
</dbReference>
<dbReference type="Pfam" id="PF00335">
    <property type="entry name" value="Tetraspanin"/>
    <property type="match status" value="1"/>
</dbReference>
<dbReference type="PIRSF" id="PIRSF002419">
    <property type="entry name" value="Tetraspanin"/>
    <property type="match status" value="1"/>
</dbReference>
<dbReference type="InterPro" id="IPR008952">
    <property type="entry name" value="Tetraspanin_EC2_sf"/>
</dbReference>
<comment type="similarity">
    <text evidence="2 6">Belongs to the tetraspanin (TM4SF) family.</text>
</comment>
<evidence type="ECO:0000256" key="5">
    <source>
        <dbReference type="ARBA" id="ARBA00023136"/>
    </source>
</evidence>
<dbReference type="InterPro" id="IPR000301">
    <property type="entry name" value="Tetraspanin_animals"/>
</dbReference>
<feature type="transmembrane region" description="Helical" evidence="6">
    <location>
        <begin position="226"/>
        <end position="253"/>
    </location>
</feature>
<dbReference type="AlphaFoldDB" id="A0A913ZE67"/>
<dbReference type="Proteomes" id="UP000887568">
    <property type="component" value="Unplaced"/>
</dbReference>
<keyword evidence="3 6" id="KW-0812">Transmembrane</keyword>
<keyword evidence="4 6" id="KW-1133">Transmembrane helix</keyword>
<dbReference type="InterPro" id="IPR018499">
    <property type="entry name" value="Tetraspanin/Peripherin"/>
</dbReference>
<evidence type="ECO:0000313" key="7">
    <source>
        <dbReference type="EnsemblMetazoa" id="XP_038050082.1"/>
    </source>
</evidence>
<dbReference type="Gene3D" id="1.10.1450.10">
    <property type="entry name" value="Tetraspanin"/>
    <property type="match status" value="1"/>
</dbReference>
<dbReference type="RefSeq" id="XP_038050082.1">
    <property type="nucleotide sequence ID" value="XM_038194154.1"/>
</dbReference>
<dbReference type="OMA" id="VYRQGCY"/>
<feature type="transmembrane region" description="Helical" evidence="6">
    <location>
        <begin position="87"/>
        <end position="111"/>
    </location>
</feature>
<keyword evidence="5 6" id="KW-0472">Membrane</keyword>
<organism evidence="7 8">
    <name type="scientific">Patiria miniata</name>
    <name type="common">Bat star</name>
    <name type="synonym">Asterina miniata</name>
    <dbReference type="NCBI Taxonomy" id="46514"/>
    <lineage>
        <taxon>Eukaryota</taxon>
        <taxon>Metazoa</taxon>
        <taxon>Echinodermata</taxon>
        <taxon>Eleutherozoa</taxon>
        <taxon>Asterozoa</taxon>
        <taxon>Asteroidea</taxon>
        <taxon>Valvatacea</taxon>
        <taxon>Valvatida</taxon>
        <taxon>Asterinidae</taxon>
        <taxon>Patiria</taxon>
    </lineage>
</organism>
<keyword evidence="8" id="KW-1185">Reference proteome</keyword>
<name>A0A913ZE67_PATMI</name>
<protein>
    <recommendedName>
        <fullName evidence="6">Tetraspanin</fullName>
    </recommendedName>
</protein>
<dbReference type="OrthoDB" id="9972904at2759"/>
<feature type="transmembrane region" description="Helical" evidence="6">
    <location>
        <begin position="59"/>
        <end position="80"/>
    </location>
</feature>
<dbReference type="PANTHER" id="PTHR19282">
    <property type="entry name" value="TETRASPANIN"/>
    <property type="match status" value="1"/>
</dbReference>
<dbReference type="GO" id="GO:0005886">
    <property type="term" value="C:plasma membrane"/>
    <property type="evidence" value="ECO:0007669"/>
    <property type="project" value="TreeGrafter"/>
</dbReference>
<comment type="subcellular location">
    <subcellularLocation>
        <location evidence="1 6">Membrane</location>
        <topology evidence="1 6">Multi-pass membrane protein</topology>
    </subcellularLocation>
</comment>
<evidence type="ECO:0000256" key="2">
    <source>
        <dbReference type="ARBA" id="ARBA00006840"/>
    </source>
</evidence>
<evidence type="ECO:0000256" key="3">
    <source>
        <dbReference type="ARBA" id="ARBA00022692"/>
    </source>
</evidence>
<proteinExistence type="inferred from homology"/>
<evidence type="ECO:0000256" key="4">
    <source>
        <dbReference type="ARBA" id="ARBA00022989"/>
    </source>
</evidence>
<dbReference type="PRINTS" id="PR00259">
    <property type="entry name" value="TMFOUR"/>
</dbReference>